<dbReference type="GO" id="GO:0005905">
    <property type="term" value="C:clathrin-coated pit"/>
    <property type="evidence" value="ECO:0007669"/>
    <property type="project" value="UniProtKB-SubCell"/>
</dbReference>
<dbReference type="SUPFAM" id="SSF89009">
    <property type="entry name" value="GAT-like domain"/>
    <property type="match status" value="1"/>
</dbReference>
<dbReference type="GO" id="GO:0048268">
    <property type="term" value="P:clathrin coat assembly"/>
    <property type="evidence" value="ECO:0007669"/>
    <property type="project" value="InterPro"/>
</dbReference>
<keyword evidence="11" id="KW-1185">Reference proteome</keyword>
<evidence type="ECO:0000259" key="9">
    <source>
        <dbReference type="PROSITE" id="PS50942"/>
    </source>
</evidence>
<evidence type="ECO:0000256" key="5">
    <source>
        <dbReference type="ARBA" id="ARBA00023034"/>
    </source>
</evidence>
<comment type="subcellular location">
    <subcellularLocation>
        <location evidence="1">Cytoplasmic vesicle</location>
        <location evidence="1">Clathrin-coated vesicle</location>
    </subcellularLocation>
    <subcellularLocation>
        <location evidence="2">Golgi apparatus</location>
    </subcellularLocation>
    <subcellularLocation>
        <location evidence="3">Membrane</location>
        <location evidence="3">Clathrin-coated pit</location>
    </subcellularLocation>
</comment>
<evidence type="ECO:0000256" key="2">
    <source>
        <dbReference type="ARBA" id="ARBA00004555"/>
    </source>
</evidence>
<keyword evidence="6" id="KW-0472">Membrane</keyword>
<reference evidence="10 11" key="1">
    <citation type="submission" date="2020-04" db="EMBL/GenBank/DDBJ databases">
        <title>Plant Genome Project.</title>
        <authorList>
            <person name="Zhang R.-G."/>
        </authorList>
    </citation>
    <scope>NUCLEOTIDE SEQUENCE [LARGE SCALE GENOMIC DNA]</scope>
    <source>
        <strain evidence="10">YNK0</strain>
        <tissue evidence="10">Leaf</tissue>
    </source>
</reference>
<gene>
    <name evidence="10" type="ORF">HHK36_014735</name>
</gene>
<dbReference type="Pfam" id="PF07651">
    <property type="entry name" value="ANTH"/>
    <property type="match status" value="1"/>
</dbReference>
<dbReference type="PROSITE" id="PS50942">
    <property type="entry name" value="ENTH"/>
    <property type="match status" value="1"/>
</dbReference>
<dbReference type="GO" id="GO:0032050">
    <property type="term" value="F:clathrin heavy chain binding"/>
    <property type="evidence" value="ECO:0007669"/>
    <property type="project" value="TreeGrafter"/>
</dbReference>
<dbReference type="PANTHER" id="PTHR22951:SF19">
    <property type="entry name" value="OS08G0467300 PROTEIN"/>
    <property type="match status" value="1"/>
</dbReference>
<dbReference type="CDD" id="cd16987">
    <property type="entry name" value="ANTH_N_AP180_plant"/>
    <property type="match status" value="1"/>
</dbReference>
<evidence type="ECO:0000256" key="8">
    <source>
        <dbReference type="ARBA" id="ARBA00023329"/>
    </source>
</evidence>
<proteinExistence type="predicted"/>
<keyword evidence="5" id="KW-0333">Golgi apparatus</keyword>
<dbReference type="GO" id="GO:0005546">
    <property type="term" value="F:phosphatidylinositol-4,5-bisphosphate binding"/>
    <property type="evidence" value="ECO:0007669"/>
    <property type="project" value="TreeGrafter"/>
</dbReference>
<name>A0A834Z7Y6_TETSI</name>
<accession>A0A834Z7Y6</accession>
<dbReference type="EMBL" id="JABCRI010000010">
    <property type="protein sequence ID" value="KAF8398871.1"/>
    <property type="molecule type" value="Genomic_DNA"/>
</dbReference>
<dbReference type="FunFam" id="1.20.58.150:FF:000007">
    <property type="entry name" value="Putative clathrin assembly protein"/>
    <property type="match status" value="1"/>
</dbReference>
<organism evidence="10 11">
    <name type="scientific">Tetracentron sinense</name>
    <name type="common">Spur-leaf</name>
    <dbReference type="NCBI Taxonomy" id="13715"/>
    <lineage>
        <taxon>Eukaryota</taxon>
        <taxon>Viridiplantae</taxon>
        <taxon>Streptophyta</taxon>
        <taxon>Embryophyta</taxon>
        <taxon>Tracheophyta</taxon>
        <taxon>Spermatophyta</taxon>
        <taxon>Magnoliopsida</taxon>
        <taxon>Trochodendrales</taxon>
        <taxon>Trochodendraceae</taxon>
        <taxon>Tetracentron</taxon>
    </lineage>
</organism>
<evidence type="ECO:0000256" key="7">
    <source>
        <dbReference type="ARBA" id="ARBA00023176"/>
    </source>
</evidence>
<dbReference type="PANTHER" id="PTHR22951">
    <property type="entry name" value="CLATHRIN ASSEMBLY PROTEIN"/>
    <property type="match status" value="1"/>
</dbReference>
<dbReference type="InterPro" id="IPR045192">
    <property type="entry name" value="AP180-like"/>
</dbReference>
<dbReference type="AlphaFoldDB" id="A0A834Z7Y6"/>
<evidence type="ECO:0000256" key="1">
    <source>
        <dbReference type="ARBA" id="ARBA00004132"/>
    </source>
</evidence>
<dbReference type="InterPro" id="IPR048050">
    <property type="entry name" value="ANTH_N_plant"/>
</dbReference>
<evidence type="ECO:0000256" key="4">
    <source>
        <dbReference type="ARBA" id="ARBA00022583"/>
    </source>
</evidence>
<dbReference type="GO" id="GO:0030136">
    <property type="term" value="C:clathrin-coated vesicle"/>
    <property type="evidence" value="ECO:0007669"/>
    <property type="project" value="UniProtKB-SubCell"/>
</dbReference>
<dbReference type="FunFam" id="1.25.40.90:FF:000027">
    <property type="entry name" value="Putative clathrin assembly protein"/>
    <property type="match status" value="1"/>
</dbReference>
<dbReference type="GO" id="GO:0072583">
    <property type="term" value="P:clathrin-dependent endocytosis"/>
    <property type="evidence" value="ECO:0007669"/>
    <property type="project" value="InterPro"/>
</dbReference>
<keyword evidence="4" id="KW-0254">Endocytosis</keyword>
<comment type="caution">
    <text evidence="10">The sequence shown here is derived from an EMBL/GenBank/DDBJ whole genome shotgun (WGS) entry which is preliminary data.</text>
</comment>
<dbReference type="InterPro" id="IPR011417">
    <property type="entry name" value="ANTH_dom"/>
</dbReference>
<evidence type="ECO:0000256" key="3">
    <source>
        <dbReference type="ARBA" id="ARBA00004600"/>
    </source>
</evidence>
<dbReference type="SUPFAM" id="SSF48464">
    <property type="entry name" value="ENTH/VHS domain"/>
    <property type="match status" value="1"/>
</dbReference>
<dbReference type="InterPro" id="IPR013809">
    <property type="entry name" value="ENTH"/>
</dbReference>
<protein>
    <recommendedName>
        <fullName evidence="9">ENTH domain-containing protein</fullName>
    </recommendedName>
</protein>
<evidence type="ECO:0000256" key="6">
    <source>
        <dbReference type="ARBA" id="ARBA00023136"/>
    </source>
</evidence>
<dbReference type="Gene3D" id="1.20.58.150">
    <property type="entry name" value="ANTH domain"/>
    <property type="match status" value="1"/>
</dbReference>
<dbReference type="GO" id="GO:0005794">
    <property type="term" value="C:Golgi apparatus"/>
    <property type="evidence" value="ECO:0007669"/>
    <property type="project" value="UniProtKB-SubCell"/>
</dbReference>
<dbReference type="OrthoDB" id="682511at2759"/>
<sequence>MRLWRRASGVFKDKNSICIAKLSRRTPERNPDLESAIIKATSHNESSLDYKNVQRVFAWVRTSPAYIKPLVWALSKRIEKTRSWVVALKGLMLMHGVFCCKIPAARMIGRLPFDLSNFNDGYSKPSKTWGYSAFVRVYFAFLDYRSVFLSGDSQDGKDEPMVQVLLMLQQLQGLLDMLLQIRPRGDGMKVGLIREAMDCVVIEIYDVYSRICNGIAGVLVGIYAAGKAEAVMALGVLQKAASQGEDITSYFELCREIGVLNASEFPRIEKIPEEDIRDLEQIIKGVSEKKNMGVLKEDKAIIEVKDSRLIEQQNPKSFLKTIVTDNWVVFDDNIHEIKERGEFSGVEKRNETDPFAASVNVPPLIYGYNDRFPNSNGLLQLEQYSNFIQGASSVAENHRNLMYTRDEEVGFELWEMDMEFKMR</sequence>
<dbReference type="OMA" id="SNAHEIP"/>
<feature type="domain" description="ENTH" evidence="9">
    <location>
        <begin position="25"/>
        <end position="156"/>
    </location>
</feature>
<dbReference type="InterPro" id="IPR008942">
    <property type="entry name" value="ENTH_VHS"/>
</dbReference>
<dbReference type="GO" id="GO:0005545">
    <property type="term" value="F:1-phosphatidylinositol binding"/>
    <property type="evidence" value="ECO:0007669"/>
    <property type="project" value="InterPro"/>
</dbReference>
<dbReference type="InterPro" id="IPR014712">
    <property type="entry name" value="ANTH_dom_sf"/>
</dbReference>
<evidence type="ECO:0000313" key="11">
    <source>
        <dbReference type="Proteomes" id="UP000655225"/>
    </source>
</evidence>
<dbReference type="Gene3D" id="1.25.40.90">
    <property type="match status" value="1"/>
</dbReference>
<dbReference type="GO" id="GO:0000149">
    <property type="term" value="F:SNARE binding"/>
    <property type="evidence" value="ECO:0007669"/>
    <property type="project" value="TreeGrafter"/>
</dbReference>
<keyword evidence="7" id="KW-0168">Coated pit</keyword>
<dbReference type="Proteomes" id="UP000655225">
    <property type="component" value="Unassembled WGS sequence"/>
</dbReference>
<evidence type="ECO:0000313" key="10">
    <source>
        <dbReference type="EMBL" id="KAF8398871.1"/>
    </source>
</evidence>
<dbReference type="GO" id="GO:0006900">
    <property type="term" value="P:vesicle budding from membrane"/>
    <property type="evidence" value="ECO:0007669"/>
    <property type="project" value="TreeGrafter"/>
</dbReference>
<keyword evidence="8" id="KW-0968">Cytoplasmic vesicle</keyword>